<dbReference type="Pfam" id="PF00126">
    <property type="entry name" value="HTH_1"/>
    <property type="match status" value="1"/>
</dbReference>
<comment type="similarity">
    <text evidence="1">Belongs to the LysR transcriptional regulatory family.</text>
</comment>
<dbReference type="CDD" id="cd08423">
    <property type="entry name" value="PBP2_LTTR_like_6"/>
    <property type="match status" value="1"/>
</dbReference>
<feature type="domain" description="HTH lysR-type" evidence="5">
    <location>
        <begin position="2"/>
        <end position="59"/>
    </location>
</feature>
<reference evidence="7" key="1">
    <citation type="journal article" date="2019" name="Int. J. Syst. Evol. Microbiol.">
        <title>The Global Catalogue of Microorganisms (GCM) 10K type strain sequencing project: providing services to taxonomists for standard genome sequencing and annotation.</title>
        <authorList>
            <consortium name="The Broad Institute Genomics Platform"/>
            <consortium name="The Broad Institute Genome Sequencing Center for Infectious Disease"/>
            <person name="Wu L."/>
            <person name="Ma J."/>
        </authorList>
    </citation>
    <scope>NUCLEOTIDE SEQUENCE [LARGE SCALE GENOMIC DNA]</scope>
    <source>
        <strain evidence="7">JCM 3272</strain>
    </source>
</reference>
<protein>
    <submittedName>
        <fullName evidence="6">LysR family transcriptional regulator</fullName>
    </submittedName>
</protein>
<dbReference type="SUPFAM" id="SSF46785">
    <property type="entry name" value="Winged helix' DNA-binding domain"/>
    <property type="match status" value="1"/>
</dbReference>
<dbReference type="SUPFAM" id="SSF53850">
    <property type="entry name" value="Periplasmic binding protein-like II"/>
    <property type="match status" value="1"/>
</dbReference>
<dbReference type="Proteomes" id="UP001501444">
    <property type="component" value="Unassembled WGS sequence"/>
</dbReference>
<accession>A0ABP5SZQ3</accession>
<evidence type="ECO:0000259" key="5">
    <source>
        <dbReference type="PROSITE" id="PS50931"/>
    </source>
</evidence>
<dbReference type="Pfam" id="PF03466">
    <property type="entry name" value="LysR_substrate"/>
    <property type="match status" value="1"/>
</dbReference>
<proteinExistence type="inferred from homology"/>
<dbReference type="Gene3D" id="1.10.10.10">
    <property type="entry name" value="Winged helix-like DNA-binding domain superfamily/Winged helix DNA-binding domain"/>
    <property type="match status" value="1"/>
</dbReference>
<comment type="caution">
    <text evidence="6">The sequence shown here is derived from an EMBL/GenBank/DDBJ whole genome shotgun (WGS) entry which is preliminary data.</text>
</comment>
<gene>
    <name evidence="6" type="ORF">GCM10010170_026560</name>
</gene>
<keyword evidence="4" id="KW-0804">Transcription</keyword>
<keyword evidence="3" id="KW-0238">DNA-binding</keyword>
<dbReference type="Gene3D" id="3.40.190.10">
    <property type="entry name" value="Periplasmic binding protein-like II"/>
    <property type="match status" value="2"/>
</dbReference>
<evidence type="ECO:0000256" key="4">
    <source>
        <dbReference type="ARBA" id="ARBA00023163"/>
    </source>
</evidence>
<dbReference type="InterPro" id="IPR036390">
    <property type="entry name" value="WH_DNA-bd_sf"/>
</dbReference>
<name>A0ABP5SZQ3_9ACTN</name>
<dbReference type="EMBL" id="BAAARV010000022">
    <property type="protein sequence ID" value="GAA2342424.1"/>
    <property type="molecule type" value="Genomic_DNA"/>
</dbReference>
<dbReference type="InterPro" id="IPR036388">
    <property type="entry name" value="WH-like_DNA-bd_sf"/>
</dbReference>
<evidence type="ECO:0000256" key="2">
    <source>
        <dbReference type="ARBA" id="ARBA00023015"/>
    </source>
</evidence>
<organism evidence="6 7">
    <name type="scientific">Dactylosporangium salmoneum</name>
    <dbReference type="NCBI Taxonomy" id="53361"/>
    <lineage>
        <taxon>Bacteria</taxon>
        <taxon>Bacillati</taxon>
        <taxon>Actinomycetota</taxon>
        <taxon>Actinomycetes</taxon>
        <taxon>Micromonosporales</taxon>
        <taxon>Micromonosporaceae</taxon>
        <taxon>Dactylosporangium</taxon>
    </lineage>
</organism>
<evidence type="ECO:0000256" key="3">
    <source>
        <dbReference type="ARBA" id="ARBA00023125"/>
    </source>
</evidence>
<evidence type="ECO:0000313" key="7">
    <source>
        <dbReference type="Proteomes" id="UP001501444"/>
    </source>
</evidence>
<evidence type="ECO:0000256" key="1">
    <source>
        <dbReference type="ARBA" id="ARBA00009437"/>
    </source>
</evidence>
<dbReference type="InterPro" id="IPR005119">
    <property type="entry name" value="LysR_subst-bd"/>
</dbReference>
<dbReference type="InterPro" id="IPR000847">
    <property type="entry name" value="LysR_HTH_N"/>
</dbReference>
<evidence type="ECO:0000313" key="6">
    <source>
        <dbReference type="EMBL" id="GAA2342424.1"/>
    </source>
</evidence>
<dbReference type="PANTHER" id="PTHR30346">
    <property type="entry name" value="TRANSCRIPTIONAL DUAL REGULATOR HCAR-RELATED"/>
    <property type="match status" value="1"/>
</dbReference>
<dbReference type="RefSeq" id="WP_344612629.1">
    <property type="nucleotide sequence ID" value="NZ_BAAARV010000022.1"/>
</dbReference>
<keyword evidence="7" id="KW-1185">Reference proteome</keyword>
<dbReference type="PROSITE" id="PS50931">
    <property type="entry name" value="HTH_LYSR"/>
    <property type="match status" value="1"/>
</dbReference>
<sequence>MLDFSRLQALRAVQTFGTVTAAAGALHITPSAVSQHLAKLERETRTTLVEKDGRRLRLTEAGRVLAEHAGRVLAAVEEAEAALAAHQETVSGRLSVSSFPTACRGLLPHTLRRLSAEHPDLELTLLETDRDASFDGILRGIIDVALIDEWLEIPVTFPPGVANVELGLDVGDLMLPAGHHLAFGEGPITLEEVREERWIGSQPGTVCHEWLLRMLPGLQPSILVNEFETQLTFVAEGLGVAFVPRLARASLPAGVVARPVTPEAARRVSVAWRAAASGRPAIGATVAALQDAWRHRPSSSAPMTQLPEWVSGRDVIHVV</sequence>
<keyword evidence="2" id="KW-0805">Transcription regulation</keyword>
<dbReference type="PANTHER" id="PTHR30346:SF29">
    <property type="entry name" value="LYSR SUBSTRATE-BINDING"/>
    <property type="match status" value="1"/>
</dbReference>